<dbReference type="AlphaFoldDB" id="A0A4C1ZF17"/>
<proteinExistence type="predicted"/>
<accession>A0A4C1ZF17</accession>
<comment type="caution">
    <text evidence="1">The sequence shown here is derived from an EMBL/GenBank/DDBJ whole genome shotgun (WGS) entry which is preliminary data.</text>
</comment>
<gene>
    <name evidence="1" type="ORF">EVAR_59943_1</name>
</gene>
<evidence type="ECO:0000313" key="1">
    <source>
        <dbReference type="EMBL" id="GBP86378.1"/>
    </source>
</evidence>
<sequence>MPGSFAATGRLGRYKSALRRIARINPRGPDGRGSFYMRKCLTRPRGRWRVTPDQISAAGISVREHPQKAGRRKSGVTNRSGYRLCKVHVSLDTTTEGSGAVIALVLTAVGAARYEVDDLLRRSLLTKREVRWMDELLLDARWLKERSGDLLRQPSLA</sequence>
<evidence type="ECO:0000313" key="2">
    <source>
        <dbReference type="Proteomes" id="UP000299102"/>
    </source>
</evidence>
<protein>
    <submittedName>
        <fullName evidence="1">Uncharacterized protein</fullName>
    </submittedName>
</protein>
<dbReference type="Proteomes" id="UP000299102">
    <property type="component" value="Unassembled WGS sequence"/>
</dbReference>
<keyword evidence="2" id="KW-1185">Reference proteome</keyword>
<name>A0A4C1ZF17_EUMVA</name>
<organism evidence="1 2">
    <name type="scientific">Eumeta variegata</name>
    <name type="common">Bagworm moth</name>
    <name type="synonym">Eumeta japonica</name>
    <dbReference type="NCBI Taxonomy" id="151549"/>
    <lineage>
        <taxon>Eukaryota</taxon>
        <taxon>Metazoa</taxon>
        <taxon>Ecdysozoa</taxon>
        <taxon>Arthropoda</taxon>
        <taxon>Hexapoda</taxon>
        <taxon>Insecta</taxon>
        <taxon>Pterygota</taxon>
        <taxon>Neoptera</taxon>
        <taxon>Endopterygota</taxon>
        <taxon>Lepidoptera</taxon>
        <taxon>Glossata</taxon>
        <taxon>Ditrysia</taxon>
        <taxon>Tineoidea</taxon>
        <taxon>Psychidae</taxon>
        <taxon>Oiketicinae</taxon>
        <taxon>Eumeta</taxon>
    </lineage>
</organism>
<dbReference type="EMBL" id="BGZK01001791">
    <property type="protein sequence ID" value="GBP86378.1"/>
    <property type="molecule type" value="Genomic_DNA"/>
</dbReference>
<reference evidence="1 2" key="1">
    <citation type="journal article" date="2019" name="Commun. Biol.">
        <title>The bagworm genome reveals a unique fibroin gene that provides high tensile strength.</title>
        <authorList>
            <person name="Kono N."/>
            <person name="Nakamura H."/>
            <person name="Ohtoshi R."/>
            <person name="Tomita M."/>
            <person name="Numata K."/>
            <person name="Arakawa K."/>
        </authorList>
    </citation>
    <scope>NUCLEOTIDE SEQUENCE [LARGE SCALE GENOMIC DNA]</scope>
</reference>